<keyword evidence="4" id="KW-1185">Reference proteome</keyword>
<protein>
    <recommendedName>
        <fullName evidence="2">DUF31 domain-containing protein</fullName>
    </recommendedName>
</protein>
<reference evidence="3" key="1">
    <citation type="submission" date="2017-08" db="EMBL/GenBank/DDBJ databases">
        <authorList>
            <person name="Alvarez-Ponce D."/>
            <person name="Weitzman C.L."/>
            <person name="Tillett R.L."/>
            <person name="Sandmeier F.C."/>
            <person name="Tracy C.R."/>
        </authorList>
    </citation>
    <scope>NUCLEOTIDE SEQUENCE [LARGE SCALE GENOMIC DNA]</scope>
    <source>
        <strain evidence="3">PS6</strain>
    </source>
</reference>
<evidence type="ECO:0000259" key="2">
    <source>
        <dbReference type="Pfam" id="PF01732"/>
    </source>
</evidence>
<feature type="domain" description="DUF31" evidence="2">
    <location>
        <begin position="409"/>
        <end position="715"/>
    </location>
</feature>
<name>A0ABX4H696_9BACT</name>
<proteinExistence type="predicted"/>
<dbReference type="Pfam" id="PF01732">
    <property type="entry name" value="Mycop_pep_DUF31"/>
    <property type="match status" value="1"/>
</dbReference>
<dbReference type="EMBL" id="NQMN01000001">
    <property type="protein sequence ID" value="PAF55428.1"/>
    <property type="molecule type" value="Genomic_DNA"/>
</dbReference>
<feature type="chain" id="PRO_5046876704" description="DUF31 domain-containing protein" evidence="1">
    <location>
        <begin position="27"/>
        <end position="791"/>
    </location>
</feature>
<dbReference type="InterPro" id="IPR022382">
    <property type="entry name" value="Mycoplasma_peptidase_DUF31"/>
</dbReference>
<dbReference type="NCBIfam" id="NF045841">
    <property type="entry name" value="Ig_SerProt_MIP"/>
    <property type="match status" value="1"/>
</dbReference>
<evidence type="ECO:0000313" key="3">
    <source>
        <dbReference type="EMBL" id="PAF55428.1"/>
    </source>
</evidence>
<dbReference type="Proteomes" id="UP000217033">
    <property type="component" value="Unassembled WGS sequence"/>
</dbReference>
<sequence>MKNKKLLLVPSLIIAAASTAAFIACAGNGGGNLTEANQVFQDNVKVLSAFSNSEIIISQKVNIDTYIADLQKRAQKSPTNAVHKILKDFNISLNLNNLDLTFEIDITKKESNSFLIDLTLIEATNKANFEFNIKYKDISGSLSSIESNILQLQNKLVNKVAIKSTRTIDEFIEELNNLDSDLLIDTFWQYIGLEKADLDLFYELIIHKLDEANLAFQFKFYRAGENPKIYQKNLKYERITSKEFSTLENEFKAISTKVAGLETITSSHESASDFVEKITSLKPMQQIEMLQNSFATTFEKIKQTKLTFQFEVIDQDIKVTFRLNFKNENELSFEKTFNYQQENKFFSSTKPSDLSYSSAIDINGDSNKKIQVDSNIYSNSDYINGYNSPSDLEIRSVEFPRSEHFLFINDNYKKIWQRTTYLNIKNNSTNTSEDASSASGTAWILDYKVDEFNSYPRTWYFATNIHVAKHIHNSESYVQDNLEGAETSEVLMTIVKPQDWWSYKTGTSLNFLTLKGKALPKVVYLGLDYLNTSPKNWNSDFLAEEAIDFAVLEVTFDNDEDAKNMTQLYAGSESAKNIVASDLTDKTELENEFYSAGFSSNGFYSVNPKINMPQYNDYCKDCFKQVKTHPELEYESDKYNEWLKEGNSLAIVPYLSSNNENNGISDALLSIKTQLSYRGNRYQFQGLTYALANTAMGNGSSGSLVTYKDDPLAILFSNYFNTDIGLAFGLRSEGVVWDKIKNYQSPAYDIVNGNKNQYHKAQKSSYFSAIKKIANGQFKTKLFDSWEEKTE</sequence>
<evidence type="ECO:0000256" key="1">
    <source>
        <dbReference type="SAM" id="SignalP"/>
    </source>
</evidence>
<dbReference type="RefSeq" id="WP_084232428.1">
    <property type="nucleotide sequence ID" value="NZ_FWXE01000007.1"/>
</dbReference>
<dbReference type="PROSITE" id="PS51257">
    <property type="entry name" value="PROKAR_LIPOPROTEIN"/>
    <property type="match status" value="1"/>
</dbReference>
<organism evidence="3 4">
    <name type="scientific">Mycoplasmopsis agassizii</name>
    <dbReference type="NCBI Taxonomy" id="33922"/>
    <lineage>
        <taxon>Bacteria</taxon>
        <taxon>Bacillati</taxon>
        <taxon>Mycoplasmatota</taxon>
        <taxon>Mycoplasmoidales</taxon>
        <taxon>Metamycoplasmataceae</taxon>
        <taxon>Mycoplasmopsis</taxon>
    </lineage>
</organism>
<accession>A0ABX4H696</accession>
<evidence type="ECO:0000313" key="4">
    <source>
        <dbReference type="Proteomes" id="UP000217033"/>
    </source>
</evidence>
<feature type="signal peptide" evidence="1">
    <location>
        <begin position="1"/>
        <end position="26"/>
    </location>
</feature>
<gene>
    <name evidence="3" type="ORF">CJF60_01960</name>
</gene>
<keyword evidence="1" id="KW-0732">Signal</keyword>
<comment type="caution">
    <text evidence="3">The sequence shown here is derived from an EMBL/GenBank/DDBJ whole genome shotgun (WGS) entry which is preliminary data.</text>
</comment>